<proteinExistence type="predicted"/>
<keyword evidence="4" id="KW-1185">Reference proteome</keyword>
<dbReference type="Proteomes" id="UP000014809">
    <property type="component" value="Chromosome"/>
</dbReference>
<protein>
    <recommendedName>
        <fullName evidence="2">Thioredoxin-like fold domain-containing protein</fullName>
    </recommendedName>
</protein>
<name>S4XI21_9CORY</name>
<dbReference type="Gene3D" id="3.40.30.10">
    <property type="entry name" value="Glutaredoxin"/>
    <property type="match status" value="1"/>
</dbReference>
<dbReference type="AlphaFoldDB" id="S4XI21"/>
<evidence type="ECO:0000313" key="4">
    <source>
        <dbReference type="Proteomes" id="UP000014809"/>
    </source>
</evidence>
<keyword evidence="1" id="KW-1133">Transmembrane helix</keyword>
<dbReference type="PATRIC" id="fig|1200352.3.peg.616"/>
<accession>S4XI21</accession>
<dbReference type="STRING" id="1200352.A606_03075"/>
<dbReference type="KEGG" id="cter:A606_03075"/>
<feature type="domain" description="Thioredoxin-like fold" evidence="2">
    <location>
        <begin position="73"/>
        <end position="231"/>
    </location>
</feature>
<feature type="transmembrane region" description="Helical" evidence="1">
    <location>
        <begin position="15"/>
        <end position="35"/>
    </location>
</feature>
<keyword evidence="1" id="KW-0472">Membrane</keyword>
<reference evidence="3 4" key="1">
    <citation type="submission" date="2012-06" db="EMBL/GenBank/DDBJ databases">
        <title>Complete genome sequence of Corynebacterium terpenotabidum Y-11 (=DSM 44721).</title>
        <authorList>
            <person name="Ruckert C."/>
            <person name="Albersmeier A."/>
            <person name="Al-Dilaimi A."/>
            <person name="Szczepanowski R."/>
            <person name="Kalinowski J."/>
        </authorList>
    </citation>
    <scope>NUCLEOTIDE SEQUENCE [LARGE SCALE GENOMIC DNA]</scope>
    <source>
        <strain evidence="3 4">Y-11</strain>
    </source>
</reference>
<organism evidence="3 4">
    <name type="scientific">Corynebacterium terpenotabidum Y-11</name>
    <dbReference type="NCBI Taxonomy" id="1200352"/>
    <lineage>
        <taxon>Bacteria</taxon>
        <taxon>Bacillati</taxon>
        <taxon>Actinomycetota</taxon>
        <taxon>Actinomycetes</taxon>
        <taxon>Mycobacteriales</taxon>
        <taxon>Corynebacteriaceae</taxon>
        <taxon>Corynebacterium</taxon>
    </lineage>
</organism>
<dbReference type="InterPro" id="IPR036249">
    <property type="entry name" value="Thioredoxin-like_sf"/>
</dbReference>
<dbReference type="RefSeq" id="WP_020440632.1">
    <property type="nucleotide sequence ID" value="NC_021663.1"/>
</dbReference>
<dbReference type="OrthoDB" id="117402at2"/>
<sequence>MSQKIKAPNEKSNGFLWGIVAIVVIAVVVIALVVIQGRDDKAGSLEPVAADVNFNVSVEDGSIVLVSDDVAADAPVAELFEDYSCHYCSDLVIADHESLQTAIGDGKITMRFNTVNFLDGGDDGHSTLAGVVAMAIADSGNASAFWGFHNWAFINRTEISGYSLDQFADAAETLGVDADTVDAIRDGSVRDEYQALLEANMDELTNREGDSAGTPTLYVDDTKFDLQQDPEMDTETQMADWVPEVVG</sequence>
<dbReference type="Pfam" id="PF13462">
    <property type="entry name" value="Thioredoxin_4"/>
    <property type="match status" value="1"/>
</dbReference>
<dbReference type="InterPro" id="IPR012336">
    <property type="entry name" value="Thioredoxin-like_fold"/>
</dbReference>
<dbReference type="eggNOG" id="COG1651">
    <property type="taxonomic scope" value="Bacteria"/>
</dbReference>
<evidence type="ECO:0000259" key="2">
    <source>
        <dbReference type="Pfam" id="PF13462"/>
    </source>
</evidence>
<evidence type="ECO:0000256" key="1">
    <source>
        <dbReference type="SAM" id="Phobius"/>
    </source>
</evidence>
<dbReference type="EMBL" id="CP003696">
    <property type="protein sequence ID" value="AGP30268.1"/>
    <property type="molecule type" value="Genomic_DNA"/>
</dbReference>
<gene>
    <name evidence="3" type="ORF">A606_03075</name>
</gene>
<dbReference type="HOGENOM" id="CLU_000288_47_3_11"/>
<evidence type="ECO:0000313" key="3">
    <source>
        <dbReference type="EMBL" id="AGP30268.1"/>
    </source>
</evidence>
<dbReference type="SUPFAM" id="SSF52833">
    <property type="entry name" value="Thioredoxin-like"/>
    <property type="match status" value="1"/>
</dbReference>
<keyword evidence="1" id="KW-0812">Transmembrane</keyword>